<dbReference type="Proteomes" id="UP000078555">
    <property type="component" value="Unassembled WGS sequence"/>
</dbReference>
<dbReference type="AlphaFoldDB" id="A0A1A8YK14"/>
<feature type="region of interest" description="Disordered" evidence="1">
    <location>
        <begin position="40"/>
        <end position="91"/>
    </location>
</feature>
<sequence length="510" mass="58131">MNFYLNVLEEIEYILEKCNSDTYAKISRVIEYIARNYKGADDEPVAQKGNSSKRKKSSSSASNNGSLSGGRQNIQRVTSGKREKGGEKEREGTNSIRNYFKVIKREPDQIDHGDVAAEANAGSNADANANSNEVRNYPCVVRKKDFPLINMFFLYGNFNVVIIIYYIIHKVNLFNTSLFTNESGANVGNSANGNKYSGGGGKNNGGGAIPCGVGAGVGNRDFLLYHNKYVTHVLCSQLRSKNLSDINEVLKEILSCKINSLKIFILESFDFLPEQFRKIFMNKIIKNKNLLFIHSSVYLNDIFLSNCLYIRIPRPDKILFTEHILSIAEKKYFIDLCSNNCSKRNYLTNVVNNCYYDITLILTMLYIVQRNKFPDIKKINKLVVNTNIKKLINTIHKCTISSYSFFFVRNIFNSILYTYNFDMDTFLTIFCKQLTAHHKDDDNYKKEIYSLFSQYSYYCSLHNNHLCSLENLTSKVILIEKKYLSTLNPYAPADDENSEPSICANVDPTS</sequence>
<evidence type="ECO:0000313" key="5">
    <source>
        <dbReference type="Proteomes" id="UP000078550"/>
    </source>
</evidence>
<feature type="compositionally biased region" description="Basic and acidic residues" evidence="1">
    <location>
        <begin position="80"/>
        <end position="91"/>
    </location>
</feature>
<dbReference type="EMBL" id="FLRD01000027">
    <property type="protein sequence ID" value="SBT31895.1"/>
    <property type="molecule type" value="Genomic_DNA"/>
</dbReference>
<accession>A0A1A8YK14</accession>
<protein>
    <submittedName>
        <fullName evidence="3">Uncharacterized protein</fullName>
    </submittedName>
</protein>
<dbReference type="Proteomes" id="UP000078550">
    <property type="component" value="Unassembled WGS sequence"/>
</dbReference>
<organism evidence="3 6">
    <name type="scientific">Plasmodium ovale wallikeri</name>
    <dbReference type="NCBI Taxonomy" id="864142"/>
    <lineage>
        <taxon>Eukaryota</taxon>
        <taxon>Sar</taxon>
        <taxon>Alveolata</taxon>
        <taxon>Apicomplexa</taxon>
        <taxon>Aconoidasida</taxon>
        <taxon>Haemosporida</taxon>
        <taxon>Plasmodiidae</taxon>
        <taxon>Plasmodium</taxon>
        <taxon>Plasmodium (Plasmodium)</taxon>
    </lineage>
</organism>
<proteinExistence type="predicted"/>
<keyword evidence="2" id="KW-1133">Transmembrane helix</keyword>
<evidence type="ECO:0000256" key="2">
    <source>
        <dbReference type="SAM" id="Phobius"/>
    </source>
</evidence>
<gene>
    <name evidence="3" type="ORF">POVWA1_009410</name>
    <name evidence="4" type="ORF">POVWA2_009420</name>
</gene>
<keyword evidence="2" id="KW-0472">Membrane</keyword>
<feature type="compositionally biased region" description="Low complexity" evidence="1">
    <location>
        <begin position="58"/>
        <end position="70"/>
    </location>
</feature>
<feature type="transmembrane region" description="Helical" evidence="2">
    <location>
        <begin position="148"/>
        <end position="168"/>
    </location>
</feature>
<dbReference type="EMBL" id="FLRE01000036">
    <property type="protein sequence ID" value="SBT32422.1"/>
    <property type="molecule type" value="Genomic_DNA"/>
</dbReference>
<name>A0A1A8YK14_PLAOA</name>
<reference evidence="3" key="2">
    <citation type="submission" date="2016-05" db="EMBL/GenBank/DDBJ databases">
        <authorList>
            <person name="Lavstsen T."/>
            <person name="Jespersen J.S."/>
        </authorList>
    </citation>
    <scope>NUCLEOTIDE SEQUENCE [LARGE SCALE GENOMIC DNA]</scope>
</reference>
<evidence type="ECO:0000256" key="1">
    <source>
        <dbReference type="SAM" id="MobiDB-lite"/>
    </source>
</evidence>
<evidence type="ECO:0000313" key="4">
    <source>
        <dbReference type="EMBL" id="SBT32422.1"/>
    </source>
</evidence>
<keyword evidence="6" id="KW-1185">Reference proteome</keyword>
<evidence type="ECO:0000313" key="6">
    <source>
        <dbReference type="Proteomes" id="UP000078555"/>
    </source>
</evidence>
<evidence type="ECO:0000313" key="3">
    <source>
        <dbReference type="EMBL" id="SBT31895.1"/>
    </source>
</evidence>
<reference evidence="5 6" key="1">
    <citation type="submission" date="2016-05" db="EMBL/GenBank/DDBJ databases">
        <authorList>
            <person name="Naeem Raeece"/>
        </authorList>
    </citation>
    <scope>NUCLEOTIDE SEQUENCE [LARGE SCALE GENOMIC DNA]</scope>
</reference>
<keyword evidence="2" id="KW-0812">Transmembrane</keyword>